<dbReference type="Gene3D" id="3.10.350.10">
    <property type="entry name" value="LysM domain"/>
    <property type="match status" value="2"/>
</dbReference>
<evidence type="ECO:0000313" key="3">
    <source>
        <dbReference type="EMBL" id="OGK17360.1"/>
    </source>
</evidence>
<gene>
    <name evidence="3" type="ORF">A2774_04145</name>
</gene>
<dbReference type="CDD" id="cd00118">
    <property type="entry name" value="LysM"/>
    <property type="match status" value="2"/>
</dbReference>
<dbReference type="InterPro" id="IPR018392">
    <property type="entry name" value="LysM"/>
</dbReference>
<feature type="domain" description="LysM" evidence="2">
    <location>
        <begin position="67"/>
        <end position="114"/>
    </location>
</feature>
<proteinExistence type="predicted"/>
<feature type="transmembrane region" description="Helical" evidence="1">
    <location>
        <begin position="20"/>
        <end position="41"/>
    </location>
</feature>
<evidence type="ECO:0000259" key="2">
    <source>
        <dbReference type="PROSITE" id="PS51782"/>
    </source>
</evidence>
<keyword evidence="1" id="KW-1133">Transmembrane helix</keyword>
<dbReference type="Proteomes" id="UP000177208">
    <property type="component" value="Unassembled WGS sequence"/>
</dbReference>
<dbReference type="InterPro" id="IPR036779">
    <property type="entry name" value="LysM_dom_sf"/>
</dbReference>
<dbReference type="PANTHER" id="PTHR34700">
    <property type="entry name" value="POTASSIUM BINDING PROTEIN KBP"/>
    <property type="match status" value="1"/>
</dbReference>
<dbReference type="EMBL" id="MFZG01000009">
    <property type="protein sequence ID" value="OGK17360.1"/>
    <property type="molecule type" value="Genomic_DNA"/>
</dbReference>
<dbReference type="AlphaFoldDB" id="A0A1F7GEI6"/>
<comment type="caution">
    <text evidence="3">The sequence shown here is derived from an EMBL/GenBank/DDBJ whole genome shotgun (WGS) entry which is preliminary data.</text>
</comment>
<organism evidence="3 4">
    <name type="scientific">Candidatus Roizmanbacteria bacterium RIFCSPHIGHO2_01_FULL_39_12c</name>
    <dbReference type="NCBI Taxonomy" id="1802031"/>
    <lineage>
        <taxon>Bacteria</taxon>
        <taxon>Candidatus Roizmaniibacteriota</taxon>
    </lineage>
</organism>
<reference evidence="3 4" key="1">
    <citation type="journal article" date="2016" name="Nat. Commun.">
        <title>Thousands of microbial genomes shed light on interconnected biogeochemical processes in an aquifer system.</title>
        <authorList>
            <person name="Anantharaman K."/>
            <person name="Brown C.T."/>
            <person name="Hug L.A."/>
            <person name="Sharon I."/>
            <person name="Castelle C.J."/>
            <person name="Probst A.J."/>
            <person name="Thomas B.C."/>
            <person name="Singh A."/>
            <person name="Wilkins M.J."/>
            <person name="Karaoz U."/>
            <person name="Brodie E.L."/>
            <person name="Williams K.H."/>
            <person name="Hubbard S.S."/>
            <person name="Banfield J.F."/>
        </authorList>
    </citation>
    <scope>NUCLEOTIDE SEQUENCE [LARGE SCALE GENOMIC DNA]</scope>
</reference>
<sequence>MDKNQPTLNTLSSRIKNNPLPFSLGLIIILLIVSLSLSSLWNNRQPAVSKTPTKEKKTAAVQDSKSRTHTVVSGDTLYLIAEKYYGSGENLTDIMTANHLSNSDLIEVGQKLVIPEVTPKFPTTGTITEEAARTEKVGMKEEIYIVKQGDTLVTVALQAYGDSYAWTKIAEANQLYNPNNLEAGTRLIIPR</sequence>
<accession>A0A1F7GEI6</accession>
<feature type="domain" description="LysM" evidence="2">
    <location>
        <begin position="142"/>
        <end position="189"/>
    </location>
</feature>
<evidence type="ECO:0000256" key="1">
    <source>
        <dbReference type="SAM" id="Phobius"/>
    </source>
</evidence>
<keyword evidence="1" id="KW-0472">Membrane</keyword>
<keyword evidence="1" id="KW-0812">Transmembrane</keyword>
<dbReference type="SUPFAM" id="SSF54106">
    <property type="entry name" value="LysM domain"/>
    <property type="match status" value="2"/>
</dbReference>
<dbReference type="SMART" id="SM00257">
    <property type="entry name" value="LysM"/>
    <property type="match status" value="2"/>
</dbReference>
<dbReference type="PROSITE" id="PS51782">
    <property type="entry name" value="LYSM"/>
    <property type="match status" value="2"/>
</dbReference>
<evidence type="ECO:0000313" key="4">
    <source>
        <dbReference type="Proteomes" id="UP000177208"/>
    </source>
</evidence>
<dbReference type="InterPro" id="IPR052196">
    <property type="entry name" value="Bact_Kbp"/>
</dbReference>
<name>A0A1F7GEI6_9BACT</name>
<protein>
    <recommendedName>
        <fullName evidence="2">LysM domain-containing protein</fullName>
    </recommendedName>
</protein>
<dbReference type="Pfam" id="PF01476">
    <property type="entry name" value="LysM"/>
    <property type="match status" value="2"/>
</dbReference>
<dbReference type="PANTHER" id="PTHR34700:SF4">
    <property type="entry name" value="PHAGE-LIKE ELEMENT PBSX PROTEIN XKDP"/>
    <property type="match status" value="1"/>
</dbReference>